<proteinExistence type="predicted"/>
<keyword evidence="2" id="KW-1185">Reference proteome</keyword>
<evidence type="ECO:0000313" key="1">
    <source>
        <dbReference type="EMBL" id="MEH2553593.1"/>
    </source>
</evidence>
<accession>A0ABU8B4Z4</accession>
<comment type="caution">
    <text evidence="1">The sequence shown here is derived from an EMBL/GenBank/DDBJ whole genome shotgun (WGS) entry which is preliminary data.</text>
</comment>
<gene>
    <name evidence="1" type="ORF">V1286_001122</name>
</gene>
<protein>
    <submittedName>
        <fullName evidence="1">Uncharacterized protein</fullName>
    </submittedName>
</protein>
<evidence type="ECO:0000313" key="2">
    <source>
        <dbReference type="Proteomes" id="UP001364224"/>
    </source>
</evidence>
<organism evidence="1 2">
    <name type="scientific">Bradyrhizobium algeriense</name>
    <dbReference type="NCBI Taxonomy" id="634784"/>
    <lineage>
        <taxon>Bacteria</taxon>
        <taxon>Pseudomonadati</taxon>
        <taxon>Pseudomonadota</taxon>
        <taxon>Alphaproteobacteria</taxon>
        <taxon>Hyphomicrobiales</taxon>
        <taxon>Nitrobacteraceae</taxon>
        <taxon>Bradyrhizobium</taxon>
    </lineage>
</organism>
<reference evidence="1 2" key="1">
    <citation type="submission" date="2024-02" db="EMBL/GenBank/DDBJ databases">
        <title>Adaptive strategies in a cosmopolitan and abundant soil bacterium.</title>
        <authorList>
            <person name="Carini P."/>
        </authorList>
    </citation>
    <scope>NUCLEOTIDE SEQUENCE [LARGE SCALE GENOMIC DNA]</scope>
    <source>
        <strain evidence="1 2">AZCC 1608</strain>
    </source>
</reference>
<sequence length="58" mass="6425">MVTGTCYVVVRPLRATLSRGGGSWQSRTVDTSGTSRFPNRWIMFPGESGNFFVAIELK</sequence>
<name>A0ABU8B4Z4_9BRAD</name>
<dbReference type="EMBL" id="JAZHRV010000001">
    <property type="protein sequence ID" value="MEH2553593.1"/>
    <property type="molecule type" value="Genomic_DNA"/>
</dbReference>
<dbReference type="Proteomes" id="UP001364224">
    <property type="component" value="Unassembled WGS sequence"/>
</dbReference>